<dbReference type="RefSeq" id="WP_094039005.1">
    <property type="nucleotide sequence ID" value="NZ_CP012621.1"/>
</dbReference>
<name>A0A231N0S3_9GAMM</name>
<dbReference type="OrthoDB" id="196483at2"/>
<dbReference type="Proteomes" id="UP000217763">
    <property type="component" value="Chromosome"/>
</dbReference>
<dbReference type="KEGG" id="zdf:AN401_05935"/>
<evidence type="ECO:0000313" key="2">
    <source>
        <dbReference type="Proteomes" id="UP000217763"/>
    </source>
</evidence>
<organism evidence="1 2">
    <name type="scientific">Zobellella denitrificans</name>
    <dbReference type="NCBI Taxonomy" id="347534"/>
    <lineage>
        <taxon>Bacteria</taxon>
        <taxon>Pseudomonadati</taxon>
        <taxon>Pseudomonadota</taxon>
        <taxon>Gammaproteobacteria</taxon>
        <taxon>Aeromonadales</taxon>
        <taxon>Aeromonadaceae</taxon>
        <taxon>Zobellella</taxon>
    </lineage>
</organism>
<dbReference type="InterPro" id="IPR005358">
    <property type="entry name" value="Puta_zinc/iron-chelating_dom"/>
</dbReference>
<dbReference type="EMBL" id="CP012621">
    <property type="protein sequence ID" value="ATG73464.1"/>
    <property type="molecule type" value="Genomic_DNA"/>
</dbReference>
<evidence type="ECO:0000313" key="1">
    <source>
        <dbReference type="EMBL" id="ATG73464.1"/>
    </source>
</evidence>
<dbReference type="AlphaFoldDB" id="A0A231N0S3"/>
<gene>
    <name evidence="1" type="ORF">AN401_05935</name>
</gene>
<reference evidence="2" key="1">
    <citation type="submission" date="2015-09" db="EMBL/GenBank/DDBJ databases">
        <authorList>
            <person name="Shao Z."/>
            <person name="Wang L."/>
        </authorList>
    </citation>
    <scope>NUCLEOTIDE SEQUENCE [LARGE SCALE GENOMIC DNA]</scope>
    <source>
        <strain evidence="2">F13-1</strain>
    </source>
</reference>
<keyword evidence="2" id="KW-1185">Reference proteome</keyword>
<accession>A0A231N0S3</accession>
<dbReference type="Pfam" id="PF03692">
    <property type="entry name" value="CxxCxxCC"/>
    <property type="match status" value="1"/>
</dbReference>
<protein>
    <submittedName>
        <fullName evidence="1">Transposase</fullName>
    </submittedName>
</protein>
<sequence>MSGGNPCLTCGACCAFFRVSFYWGEIHSEFQVPEDLTEPVSPSRLAMRGTNQPGPRCVALEGEVGDCVSCRIYPNRPSPCREFEAFDADGACNRARAAYGLPPLGNNPVAA</sequence>
<proteinExistence type="predicted"/>